<keyword evidence="2" id="KW-1185">Reference proteome</keyword>
<dbReference type="Proteomes" id="UP000265520">
    <property type="component" value="Unassembled WGS sequence"/>
</dbReference>
<name>A0A392PJG7_9FABA</name>
<dbReference type="EMBL" id="LXQA010082177">
    <property type="protein sequence ID" value="MCI11954.1"/>
    <property type="molecule type" value="Genomic_DNA"/>
</dbReference>
<dbReference type="AlphaFoldDB" id="A0A392PJG7"/>
<organism evidence="1 2">
    <name type="scientific">Trifolium medium</name>
    <dbReference type="NCBI Taxonomy" id="97028"/>
    <lineage>
        <taxon>Eukaryota</taxon>
        <taxon>Viridiplantae</taxon>
        <taxon>Streptophyta</taxon>
        <taxon>Embryophyta</taxon>
        <taxon>Tracheophyta</taxon>
        <taxon>Spermatophyta</taxon>
        <taxon>Magnoliopsida</taxon>
        <taxon>eudicotyledons</taxon>
        <taxon>Gunneridae</taxon>
        <taxon>Pentapetalae</taxon>
        <taxon>rosids</taxon>
        <taxon>fabids</taxon>
        <taxon>Fabales</taxon>
        <taxon>Fabaceae</taxon>
        <taxon>Papilionoideae</taxon>
        <taxon>50 kb inversion clade</taxon>
        <taxon>NPAAA clade</taxon>
        <taxon>Hologalegina</taxon>
        <taxon>IRL clade</taxon>
        <taxon>Trifolieae</taxon>
        <taxon>Trifolium</taxon>
    </lineage>
</organism>
<evidence type="ECO:0000313" key="1">
    <source>
        <dbReference type="EMBL" id="MCI11954.1"/>
    </source>
</evidence>
<protein>
    <submittedName>
        <fullName evidence="1">Uncharacterized protein</fullName>
    </submittedName>
</protein>
<sequence>MWSLEDVECGGVDVILVKDCKVCGHCGLVEQTDVSSGINYDDWILIGASRVGIEGCCASRVSEPGGVRQRLYERW</sequence>
<reference evidence="1 2" key="1">
    <citation type="journal article" date="2018" name="Front. Plant Sci.">
        <title>Red Clover (Trifolium pratense) and Zigzag Clover (T. medium) - A Picture of Genomic Similarities and Differences.</title>
        <authorList>
            <person name="Dluhosova J."/>
            <person name="Istvanek J."/>
            <person name="Nedelnik J."/>
            <person name="Repkova J."/>
        </authorList>
    </citation>
    <scope>NUCLEOTIDE SEQUENCE [LARGE SCALE GENOMIC DNA]</scope>
    <source>
        <strain evidence="2">cv. 10/8</strain>
        <tissue evidence="1">Leaf</tissue>
    </source>
</reference>
<comment type="caution">
    <text evidence="1">The sequence shown here is derived from an EMBL/GenBank/DDBJ whole genome shotgun (WGS) entry which is preliminary data.</text>
</comment>
<evidence type="ECO:0000313" key="2">
    <source>
        <dbReference type="Proteomes" id="UP000265520"/>
    </source>
</evidence>
<proteinExistence type="predicted"/>
<feature type="non-terminal residue" evidence="1">
    <location>
        <position position="75"/>
    </location>
</feature>
<accession>A0A392PJG7</accession>